<evidence type="ECO:0000313" key="1">
    <source>
        <dbReference type="EMBL" id="JAD45844.1"/>
    </source>
</evidence>
<name>A0A0A9A2F4_ARUDO</name>
<dbReference type="AlphaFoldDB" id="A0A0A9A2F4"/>
<proteinExistence type="predicted"/>
<reference evidence="1" key="2">
    <citation type="journal article" date="2015" name="Data Brief">
        <title>Shoot transcriptome of the giant reed, Arundo donax.</title>
        <authorList>
            <person name="Barrero R.A."/>
            <person name="Guerrero F.D."/>
            <person name="Moolhuijzen P."/>
            <person name="Goolsby J.A."/>
            <person name="Tidwell J."/>
            <person name="Bellgard S.E."/>
            <person name="Bellgard M.I."/>
        </authorList>
    </citation>
    <scope>NUCLEOTIDE SEQUENCE</scope>
    <source>
        <tissue evidence="1">Shoot tissue taken approximately 20 cm above the soil surface</tissue>
    </source>
</reference>
<sequence>MLQKIAILLGRESGIESDDREYRKYCTK</sequence>
<protein>
    <submittedName>
        <fullName evidence="1">Uncharacterized protein</fullName>
    </submittedName>
</protein>
<accession>A0A0A9A2F4</accession>
<organism evidence="1">
    <name type="scientific">Arundo donax</name>
    <name type="common">Giant reed</name>
    <name type="synonym">Donax arundinaceus</name>
    <dbReference type="NCBI Taxonomy" id="35708"/>
    <lineage>
        <taxon>Eukaryota</taxon>
        <taxon>Viridiplantae</taxon>
        <taxon>Streptophyta</taxon>
        <taxon>Embryophyta</taxon>
        <taxon>Tracheophyta</taxon>
        <taxon>Spermatophyta</taxon>
        <taxon>Magnoliopsida</taxon>
        <taxon>Liliopsida</taxon>
        <taxon>Poales</taxon>
        <taxon>Poaceae</taxon>
        <taxon>PACMAD clade</taxon>
        <taxon>Arundinoideae</taxon>
        <taxon>Arundineae</taxon>
        <taxon>Arundo</taxon>
    </lineage>
</organism>
<reference evidence="1" key="1">
    <citation type="submission" date="2014-09" db="EMBL/GenBank/DDBJ databases">
        <authorList>
            <person name="Magalhaes I.L.F."/>
            <person name="Oliveira U."/>
            <person name="Santos F.R."/>
            <person name="Vidigal T.H.D.A."/>
            <person name="Brescovit A.D."/>
            <person name="Santos A.J."/>
        </authorList>
    </citation>
    <scope>NUCLEOTIDE SEQUENCE</scope>
    <source>
        <tissue evidence="1">Shoot tissue taken approximately 20 cm above the soil surface</tissue>
    </source>
</reference>
<dbReference type="EMBL" id="GBRH01252051">
    <property type="protein sequence ID" value="JAD45844.1"/>
    <property type="molecule type" value="Transcribed_RNA"/>
</dbReference>